<evidence type="ECO:0000313" key="2">
    <source>
        <dbReference type="Proteomes" id="UP001223079"/>
    </source>
</evidence>
<protein>
    <submittedName>
        <fullName evidence="1">Uncharacterized protein</fullName>
    </submittedName>
</protein>
<gene>
    <name evidence="1" type="ORF">J2S23_000544</name>
</gene>
<accession>A0ABT9YQZ0</accession>
<comment type="caution">
    <text evidence="1">The sequence shown here is derived from an EMBL/GenBank/DDBJ whole genome shotgun (WGS) entry which is preliminary data.</text>
</comment>
<organism evidence="1 2">
    <name type="scientific">Streptococcus moroccensis</name>
    <dbReference type="NCBI Taxonomy" id="1451356"/>
    <lineage>
        <taxon>Bacteria</taxon>
        <taxon>Bacillati</taxon>
        <taxon>Bacillota</taxon>
        <taxon>Bacilli</taxon>
        <taxon>Lactobacillales</taxon>
        <taxon>Streptococcaceae</taxon>
        <taxon>Streptococcus</taxon>
    </lineage>
</organism>
<evidence type="ECO:0000313" key="1">
    <source>
        <dbReference type="EMBL" id="MDQ0222007.1"/>
    </source>
</evidence>
<name>A0ABT9YQZ0_9STRE</name>
<proteinExistence type="predicted"/>
<dbReference type="EMBL" id="JAUSTM010000004">
    <property type="protein sequence ID" value="MDQ0222007.1"/>
    <property type="molecule type" value="Genomic_DNA"/>
</dbReference>
<dbReference type="Proteomes" id="UP001223079">
    <property type="component" value="Unassembled WGS sequence"/>
</dbReference>
<sequence>MGILTRYFKRDLKALGFQAVEENSEETVLTRDFETYKTKTVYTATITINKLGVPSLRITTSTGEALGLGLKELSNSHRFIQVDQHALDEASKVLAAMAYLAERREDD</sequence>
<dbReference type="RefSeq" id="WP_307121232.1">
    <property type="nucleotide sequence ID" value="NZ_JAUSTM010000004.1"/>
</dbReference>
<reference evidence="1 2" key="1">
    <citation type="submission" date="2023-07" db="EMBL/GenBank/DDBJ databases">
        <title>Genomic Encyclopedia of Type Strains, Phase IV (KMG-IV): sequencing the most valuable type-strain genomes for metagenomic binning, comparative biology and taxonomic classification.</title>
        <authorList>
            <person name="Goeker M."/>
        </authorList>
    </citation>
    <scope>NUCLEOTIDE SEQUENCE [LARGE SCALE GENOMIC DNA]</scope>
    <source>
        <strain evidence="1 2">DSM 105143</strain>
    </source>
</reference>
<keyword evidence="2" id="KW-1185">Reference proteome</keyword>